<dbReference type="Proteomes" id="UP000585474">
    <property type="component" value="Unassembled WGS sequence"/>
</dbReference>
<dbReference type="EMBL" id="BJWL01000015">
    <property type="protein sequence ID" value="GFZ02898.1"/>
    <property type="molecule type" value="Genomic_DNA"/>
</dbReference>
<dbReference type="PANTHER" id="PTHR34954">
    <property type="entry name" value="EXPRESSED PROTEIN"/>
    <property type="match status" value="1"/>
</dbReference>
<dbReference type="AlphaFoldDB" id="A0A7J0FY85"/>
<sequence length="86" mass="9021">MALLRTAMDSAFGNLNISSTETLVGGCAKAVPGEPFPVDGARASRAIRIQQLAIMPRAASLSASYHLTPPPLTRTWALSLSRLSVA</sequence>
<gene>
    <name evidence="1" type="ORF">Acr_15g0015060</name>
</gene>
<dbReference type="InterPro" id="IPR044160">
    <property type="entry name" value="TGD4-like"/>
</dbReference>
<name>A0A7J0FY85_9ERIC</name>
<dbReference type="GO" id="GO:1990052">
    <property type="term" value="P:ER to chloroplast lipid transport"/>
    <property type="evidence" value="ECO:0007669"/>
    <property type="project" value="InterPro"/>
</dbReference>
<comment type="caution">
    <text evidence="1">The sequence shown here is derived from an EMBL/GenBank/DDBJ whole genome shotgun (WGS) entry which is preliminary data.</text>
</comment>
<reference evidence="1 2" key="1">
    <citation type="submission" date="2019-07" db="EMBL/GenBank/DDBJ databases">
        <title>De Novo Assembly of kiwifruit Actinidia rufa.</title>
        <authorList>
            <person name="Sugita-Konishi S."/>
            <person name="Sato K."/>
            <person name="Mori E."/>
            <person name="Abe Y."/>
            <person name="Kisaki G."/>
            <person name="Hamano K."/>
            <person name="Suezawa K."/>
            <person name="Otani M."/>
            <person name="Fukuda T."/>
            <person name="Manabe T."/>
            <person name="Gomi K."/>
            <person name="Tabuchi M."/>
            <person name="Akimitsu K."/>
            <person name="Kataoka I."/>
        </authorList>
    </citation>
    <scope>NUCLEOTIDE SEQUENCE [LARGE SCALE GENOMIC DNA]</scope>
    <source>
        <strain evidence="2">cv. Fuchu</strain>
    </source>
</reference>
<dbReference type="PANTHER" id="PTHR34954:SF3">
    <property type="entry name" value="EXPRESSED PROTEIN"/>
    <property type="match status" value="1"/>
</dbReference>
<dbReference type="GO" id="GO:0070300">
    <property type="term" value="F:phosphatidic acid binding"/>
    <property type="evidence" value="ECO:0007669"/>
    <property type="project" value="InterPro"/>
</dbReference>
<protein>
    <submittedName>
        <fullName evidence="1">Uncharacterized protein</fullName>
    </submittedName>
</protein>
<keyword evidence="2" id="KW-1185">Reference proteome</keyword>
<evidence type="ECO:0000313" key="2">
    <source>
        <dbReference type="Proteomes" id="UP000585474"/>
    </source>
</evidence>
<dbReference type="OrthoDB" id="512148at2759"/>
<accession>A0A7J0FY85</accession>
<proteinExistence type="predicted"/>
<organism evidence="1 2">
    <name type="scientific">Actinidia rufa</name>
    <dbReference type="NCBI Taxonomy" id="165716"/>
    <lineage>
        <taxon>Eukaryota</taxon>
        <taxon>Viridiplantae</taxon>
        <taxon>Streptophyta</taxon>
        <taxon>Embryophyta</taxon>
        <taxon>Tracheophyta</taxon>
        <taxon>Spermatophyta</taxon>
        <taxon>Magnoliopsida</taxon>
        <taxon>eudicotyledons</taxon>
        <taxon>Gunneridae</taxon>
        <taxon>Pentapetalae</taxon>
        <taxon>asterids</taxon>
        <taxon>Ericales</taxon>
        <taxon>Actinidiaceae</taxon>
        <taxon>Actinidia</taxon>
    </lineage>
</organism>
<dbReference type="GO" id="GO:0009941">
    <property type="term" value="C:chloroplast envelope"/>
    <property type="evidence" value="ECO:0007669"/>
    <property type="project" value="TreeGrafter"/>
</dbReference>
<evidence type="ECO:0000313" key="1">
    <source>
        <dbReference type="EMBL" id="GFZ02898.1"/>
    </source>
</evidence>
<dbReference type="GO" id="GO:0034196">
    <property type="term" value="P:acylglycerol transport"/>
    <property type="evidence" value="ECO:0007669"/>
    <property type="project" value="InterPro"/>
</dbReference>